<evidence type="ECO:0000313" key="2">
    <source>
        <dbReference type="Proteomes" id="UP000192660"/>
    </source>
</evidence>
<name>A0A1W1W9E4_SULTA</name>
<reference evidence="2" key="1">
    <citation type="submission" date="2017-04" db="EMBL/GenBank/DDBJ databases">
        <authorList>
            <person name="Varghese N."/>
            <person name="Submissions S."/>
        </authorList>
    </citation>
    <scope>NUCLEOTIDE SEQUENCE [LARGE SCALE GENOMIC DNA]</scope>
    <source>
        <strain evidence="2">DSM 9293</strain>
    </source>
</reference>
<dbReference type="Proteomes" id="UP000192660">
    <property type="component" value="Unassembled WGS sequence"/>
</dbReference>
<dbReference type="STRING" id="28034.BFX07_05330"/>
<gene>
    <name evidence="1" type="ORF">SAMN00768000_0749</name>
</gene>
<keyword evidence="2" id="KW-1185">Reference proteome</keyword>
<organism evidence="1 2">
    <name type="scientific">Sulfobacillus thermosulfidooxidans (strain DSM 9293 / VKM B-1269 / AT-1)</name>
    <dbReference type="NCBI Taxonomy" id="929705"/>
    <lineage>
        <taxon>Bacteria</taxon>
        <taxon>Bacillati</taxon>
        <taxon>Bacillota</taxon>
        <taxon>Clostridia</taxon>
        <taxon>Eubacteriales</taxon>
        <taxon>Clostridiales Family XVII. Incertae Sedis</taxon>
        <taxon>Sulfobacillus</taxon>
    </lineage>
</organism>
<dbReference type="OrthoDB" id="2081926at2"/>
<proteinExistence type="predicted"/>
<accession>A0A1W1W9E4</accession>
<dbReference type="AlphaFoldDB" id="A0A1W1W9E4"/>
<protein>
    <submittedName>
        <fullName evidence="1">Uncharacterized protein</fullName>
    </submittedName>
</protein>
<evidence type="ECO:0000313" key="1">
    <source>
        <dbReference type="EMBL" id="SMC02759.1"/>
    </source>
</evidence>
<dbReference type="PROSITE" id="PS51257">
    <property type="entry name" value="PROKAR_LIPOPROTEIN"/>
    <property type="match status" value="1"/>
</dbReference>
<dbReference type="EMBL" id="FWWY01000001">
    <property type="protein sequence ID" value="SMC02759.1"/>
    <property type="molecule type" value="Genomic_DNA"/>
</dbReference>
<sequence length="168" mass="18196">MSSWLRHGRRLALLIGVSVVLAGCGSPNSIGNMPGPVRKIINTPTLSGHNIGANILQATGNAEYLGSGQIPGYYNYGPSYDNGSNTYYVTLEVPINVAGLEKSLHYLPHPIESTTIPEEVYINVPPLPNMAFDRLYFDPSTHLAPFSFKLLPNGQVLDVSWDAVLVNS</sequence>
<dbReference type="RefSeq" id="WP_028962735.1">
    <property type="nucleotide sequence ID" value="NZ_FWWY01000001.1"/>
</dbReference>